<keyword evidence="3" id="KW-1185">Reference proteome</keyword>
<evidence type="ECO:0000313" key="2">
    <source>
        <dbReference type="EMBL" id="KAG0564018.1"/>
    </source>
</evidence>
<name>A0A8T0H1R5_CERPU</name>
<feature type="region of interest" description="Disordered" evidence="1">
    <location>
        <begin position="87"/>
        <end position="121"/>
    </location>
</feature>
<protein>
    <submittedName>
        <fullName evidence="2">Uncharacterized protein</fullName>
    </submittedName>
</protein>
<evidence type="ECO:0000313" key="3">
    <source>
        <dbReference type="Proteomes" id="UP000822688"/>
    </source>
</evidence>
<gene>
    <name evidence="2" type="ORF">KC19_8G076400</name>
</gene>
<dbReference type="AlphaFoldDB" id="A0A8T0H1R5"/>
<sequence>MAMSLGLEKLSFVCFEARGDGRLVSVCKERFGAGVLVGGIGQNRRCFGEFVGGRVSREGVVLKSLGGVGGRASRVGRLVSESLPVADEHREVEGEVGGLNPKGEDSGDGDEEPTASPAPWMSEEEAKAVVSEVILNGDDLRVIEYPAKEDVQPEDTHPLNSLADSFLNKINGDGDGRGFSLTDVGGVWKTGEDAGELEVPELSISGFDVKEGVSPLAQWTSTELTMQHTQLARIVTDVYYMQFAFAFFGGVRVVEALLSVYSTSPPDFGKFKELLNALDPFTISWLANNVREPLSTLMEADPMDLEKVVSLKSNVWTAVHAFYERQWKVMATLALARSLSLIASHEPTAKAVTDKVQWLWNALMALPVF</sequence>
<organism evidence="2 3">
    <name type="scientific">Ceratodon purpureus</name>
    <name type="common">Fire moss</name>
    <name type="synonym">Dicranum purpureum</name>
    <dbReference type="NCBI Taxonomy" id="3225"/>
    <lineage>
        <taxon>Eukaryota</taxon>
        <taxon>Viridiplantae</taxon>
        <taxon>Streptophyta</taxon>
        <taxon>Embryophyta</taxon>
        <taxon>Bryophyta</taxon>
        <taxon>Bryophytina</taxon>
        <taxon>Bryopsida</taxon>
        <taxon>Dicranidae</taxon>
        <taxon>Pseudoditrichales</taxon>
        <taxon>Ditrichaceae</taxon>
        <taxon>Ceratodon</taxon>
    </lineage>
</organism>
<accession>A0A8T0H1R5</accession>
<dbReference type="Proteomes" id="UP000822688">
    <property type="component" value="Chromosome 8"/>
</dbReference>
<dbReference type="EMBL" id="CM026429">
    <property type="protein sequence ID" value="KAG0564018.1"/>
    <property type="molecule type" value="Genomic_DNA"/>
</dbReference>
<proteinExistence type="predicted"/>
<evidence type="ECO:0000256" key="1">
    <source>
        <dbReference type="SAM" id="MobiDB-lite"/>
    </source>
</evidence>
<comment type="caution">
    <text evidence="2">The sequence shown here is derived from an EMBL/GenBank/DDBJ whole genome shotgun (WGS) entry which is preliminary data.</text>
</comment>
<reference evidence="2" key="1">
    <citation type="submission" date="2020-06" db="EMBL/GenBank/DDBJ databases">
        <title>WGS assembly of Ceratodon purpureus strain R40.</title>
        <authorList>
            <person name="Carey S.B."/>
            <person name="Jenkins J."/>
            <person name="Shu S."/>
            <person name="Lovell J.T."/>
            <person name="Sreedasyam A."/>
            <person name="Maumus F."/>
            <person name="Tiley G.P."/>
            <person name="Fernandez-Pozo N."/>
            <person name="Barry K."/>
            <person name="Chen C."/>
            <person name="Wang M."/>
            <person name="Lipzen A."/>
            <person name="Daum C."/>
            <person name="Saski C.A."/>
            <person name="Payton A.C."/>
            <person name="Mcbreen J.C."/>
            <person name="Conrad R.E."/>
            <person name="Kollar L.M."/>
            <person name="Olsson S."/>
            <person name="Huttunen S."/>
            <person name="Landis J.B."/>
            <person name="Wickett N.J."/>
            <person name="Johnson M.G."/>
            <person name="Rensing S.A."/>
            <person name="Grimwood J."/>
            <person name="Schmutz J."/>
            <person name="Mcdaniel S.F."/>
        </authorList>
    </citation>
    <scope>NUCLEOTIDE SEQUENCE</scope>
    <source>
        <strain evidence="2">R40</strain>
    </source>
</reference>